<feature type="non-terminal residue" evidence="2">
    <location>
        <position position="104"/>
    </location>
</feature>
<sequence>FVKNLNHIKYYKIHMKQTLENMQGTTSESLARLSSIDGKLKQSENMQEATSEIHNQILGRLSSIDGKLKQSENKVDILRTVSFNYLQFLLSYISLIFAFAFSFY</sequence>
<feature type="transmembrane region" description="Helical" evidence="1">
    <location>
        <begin position="83"/>
        <end position="103"/>
    </location>
</feature>
<protein>
    <submittedName>
        <fullName evidence="2">Uncharacterized protein</fullName>
    </submittedName>
</protein>
<evidence type="ECO:0000313" key="3">
    <source>
        <dbReference type="Proteomes" id="UP001233999"/>
    </source>
</evidence>
<proteinExistence type="predicted"/>
<feature type="non-terminal residue" evidence="2">
    <location>
        <position position="1"/>
    </location>
</feature>
<evidence type="ECO:0000256" key="1">
    <source>
        <dbReference type="SAM" id="Phobius"/>
    </source>
</evidence>
<keyword evidence="1" id="KW-1133">Transmembrane helix</keyword>
<reference evidence="2" key="1">
    <citation type="journal article" date="2023" name="IScience">
        <title>Live-bearing cockroach genome reveals convergent evolutionary mechanisms linked to viviparity in insects and beyond.</title>
        <authorList>
            <person name="Fouks B."/>
            <person name="Harrison M.C."/>
            <person name="Mikhailova A.A."/>
            <person name="Marchal E."/>
            <person name="English S."/>
            <person name="Carruthers M."/>
            <person name="Jennings E.C."/>
            <person name="Chiamaka E.L."/>
            <person name="Frigard R.A."/>
            <person name="Pippel M."/>
            <person name="Attardo G.M."/>
            <person name="Benoit J.B."/>
            <person name="Bornberg-Bauer E."/>
            <person name="Tobe S.S."/>
        </authorList>
    </citation>
    <scope>NUCLEOTIDE SEQUENCE</scope>
    <source>
        <strain evidence="2">Stay&amp;Tobe</strain>
    </source>
</reference>
<reference evidence="2" key="2">
    <citation type="submission" date="2023-05" db="EMBL/GenBank/DDBJ databases">
        <authorList>
            <person name="Fouks B."/>
        </authorList>
    </citation>
    <scope>NUCLEOTIDE SEQUENCE</scope>
    <source>
        <strain evidence="2">Stay&amp;Tobe</strain>
        <tissue evidence="2">Testes</tissue>
    </source>
</reference>
<keyword evidence="1" id="KW-0812">Transmembrane</keyword>
<organism evidence="2 3">
    <name type="scientific">Diploptera punctata</name>
    <name type="common">Pacific beetle cockroach</name>
    <dbReference type="NCBI Taxonomy" id="6984"/>
    <lineage>
        <taxon>Eukaryota</taxon>
        <taxon>Metazoa</taxon>
        <taxon>Ecdysozoa</taxon>
        <taxon>Arthropoda</taxon>
        <taxon>Hexapoda</taxon>
        <taxon>Insecta</taxon>
        <taxon>Pterygota</taxon>
        <taxon>Neoptera</taxon>
        <taxon>Polyneoptera</taxon>
        <taxon>Dictyoptera</taxon>
        <taxon>Blattodea</taxon>
        <taxon>Blaberoidea</taxon>
        <taxon>Blaberidae</taxon>
        <taxon>Diplopterinae</taxon>
        <taxon>Diploptera</taxon>
    </lineage>
</organism>
<evidence type="ECO:0000313" key="2">
    <source>
        <dbReference type="EMBL" id="KAJ9586479.1"/>
    </source>
</evidence>
<dbReference type="Proteomes" id="UP001233999">
    <property type="component" value="Unassembled WGS sequence"/>
</dbReference>
<accession>A0AAD7ZTC3</accession>
<gene>
    <name evidence="2" type="ORF">L9F63_019879</name>
</gene>
<keyword evidence="3" id="KW-1185">Reference proteome</keyword>
<dbReference type="EMBL" id="JASPKZ010007153">
    <property type="protein sequence ID" value="KAJ9586479.1"/>
    <property type="molecule type" value="Genomic_DNA"/>
</dbReference>
<comment type="caution">
    <text evidence="2">The sequence shown here is derived from an EMBL/GenBank/DDBJ whole genome shotgun (WGS) entry which is preliminary data.</text>
</comment>
<name>A0AAD7ZTC3_DIPPU</name>
<dbReference type="AlphaFoldDB" id="A0AAD7ZTC3"/>
<keyword evidence="1" id="KW-0472">Membrane</keyword>